<evidence type="ECO:0000256" key="1">
    <source>
        <dbReference type="ARBA" id="ARBA00004236"/>
    </source>
</evidence>
<dbReference type="SMART" id="SM00244">
    <property type="entry name" value="PHB"/>
    <property type="match status" value="1"/>
</dbReference>
<organism evidence="8">
    <name type="scientific">marine metagenome</name>
    <dbReference type="NCBI Taxonomy" id="408172"/>
    <lineage>
        <taxon>unclassified sequences</taxon>
        <taxon>metagenomes</taxon>
        <taxon>ecological metagenomes</taxon>
    </lineage>
</organism>
<dbReference type="PANTHER" id="PTHR13806">
    <property type="entry name" value="FLOTILLIN-RELATED"/>
    <property type="match status" value="1"/>
</dbReference>
<dbReference type="InterPro" id="IPR036013">
    <property type="entry name" value="Band_7/SPFH_dom_sf"/>
</dbReference>
<keyword evidence="6" id="KW-1133">Transmembrane helix</keyword>
<keyword evidence="6" id="KW-0812">Transmembrane</keyword>
<gene>
    <name evidence="8" type="ORF">METZ01_LOCUS144146</name>
</gene>
<evidence type="ECO:0000256" key="2">
    <source>
        <dbReference type="ARBA" id="ARBA00007161"/>
    </source>
</evidence>
<protein>
    <recommendedName>
        <fullName evidence="7">Band 7 domain-containing protein</fullName>
    </recommendedName>
</protein>
<dbReference type="InterPro" id="IPR031905">
    <property type="entry name" value="Flotillin_C"/>
</dbReference>
<name>A0A381ZQZ5_9ZZZZ</name>
<dbReference type="InterPro" id="IPR001107">
    <property type="entry name" value="Band_7"/>
</dbReference>
<keyword evidence="4 6" id="KW-0472">Membrane</keyword>
<sequence length="530" mass="57054">MLTYAMTSLAQITPDTNPLLWLGLPGAALLLLTFFVVFVVKQYKRCPSNRILVIYGKVGSNQAALCMHGGGKFVIPLIQSQAFLSLEPLVIEIPLEGALSLNNIRVNVPSTFTVGVSTDPVLMNNAAERLLLLDDRKIREQAQDIILGQLRLVIATLSIEEINKDREKFMTLINTNVAEEINKIGLTLINVNVRDITDESGYIEAIGKRAAAEAINRAKVEVAQQDRDGATGQAAADRERDVGVAEEQSQSATGRKAAEQKQRVDVAALEATSVEGEVESKRDLEIATAQRTAETVAATKQAEQKQRIQVAQAEATAVDGENQSNAEIAESNARLSEIRAEATRKAQVAAAEAKKAILVAEREQEIARLNKEQIAREEIEKLRVEIEADATAERARREAAGQADAILATYTAEAEGTRRVLEAKAEGYRRLIEACANDPSTAPTLLMIEQLPAIVKEQVKAIQNLQIDKITVWDSGHNGSGGNGATADFLSGLIGALPAVHELAEQAGIDLPPAPGHYGFGIGQSGRALA</sequence>
<dbReference type="InterPro" id="IPR027705">
    <property type="entry name" value="Flotillin_fam"/>
</dbReference>
<evidence type="ECO:0000256" key="3">
    <source>
        <dbReference type="ARBA" id="ARBA00022475"/>
    </source>
</evidence>
<proteinExistence type="inferred from homology"/>
<feature type="domain" description="Band 7" evidence="7">
    <location>
        <begin position="35"/>
        <end position="210"/>
    </location>
</feature>
<dbReference type="AlphaFoldDB" id="A0A381ZQZ5"/>
<reference evidence="8" key="1">
    <citation type="submission" date="2018-05" db="EMBL/GenBank/DDBJ databases">
        <authorList>
            <person name="Lanie J.A."/>
            <person name="Ng W.-L."/>
            <person name="Kazmierczak K.M."/>
            <person name="Andrzejewski T.M."/>
            <person name="Davidsen T.M."/>
            <person name="Wayne K.J."/>
            <person name="Tettelin H."/>
            <person name="Glass J.I."/>
            <person name="Rusch D."/>
            <person name="Podicherti R."/>
            <person name="Tsui H.-C.T."/>
            <person name="Winkler M.E."/>
        </authorList>
    </citation>
    <scope>NUCLEOTIDE SEQUENCE</scope>
</reference>
<dbReference type="Gene3D" id="3.30.479.30">
    <property type="entry name" value="Band 7 domain"/>
    <property type="match status" value="1"/>
</dbReference>
<evidence type="ECO:0000256" key="5">
    <source>
        <dbReference type="SAM" id="MobiDB-lite"/>
    </source>
</evidence>
<dbReference type="GO" id="GO:0005886">
    <property type="term" value="C:plasma membrane"/>
    <property type="evidence" value="ECO:0007669"/>
    <property type="project" value="UniProtKB-SubCell"/>
</dbReference>
<accession>A0A381ZQZ5</accession>
<dbReference type="Pfam" id="PF15975">
    <property type="entry name" value="Flot"/>
    <property type="match status" value="1"/>
</dbReference>
<dbReference type="PANTHER" id="PTHR13806:SF31">
    <property type="entry name" value="FLOTILLIN-LIKE PROTEIN 1-RELATED"/>
    <property type="match status" value="1"/>
</dbReference>
<dbReference type="EMBL" id="UINC01022190">
    <property type="protein sequence ID" value="SVA91292.1"/>
    <property type="molecule type" value="Genomic_DNA"/>
</dbReference>
<evidence type="ECO:0000313" key="8">
    <source>
        <dbReference type="EMBL" id="SVA91292.1"/>
    </source>
</evidence>
<dbReference type="SUPFAM" id="SSF117892">
    <property type="entry name" value="Band 7/SPFH domain"/>
    <property type="match status" value="1"/>
</dbReference>
<evidence type="ECO:0000256" key="4">
    <source>
        <dbReference type="ARBA" id="ARBA00023136"/>
    </source>
</evidence>
<evidence type="ECO:0000259" key="7">
    <source>
        <dbReference type="SMART" id="SM00244"/>
    </source>
</evidence>
<comment type="similarity">
    <text evidence="2">Belongs to the band 7/mec-2 family. Flotillin subfamily.</text>
</comment>
<keyword evidence="3" id="KW-1003">Cell membrane</keyword>
<dbReference type="CDD" id="cd03399">
    <property type="entry name" value="SPFH_flotillin"/>
    <property type="match status" value="1"/>
</dbReference>
<evidence type="ECO:0000256" key="6">
    <source>
        <dbReference type="SAM" id="Phobius"/>
    </source>
</evidence>
<feature type="region of interest" description="Disordered" evidence="5">
    <location>
        <begin position="224"/>
        <end position="263"/>
    </location>
</feature>
<dbReference type="Pfam" id="PF01145">
    <property type="entry name" value="Band_7"/>
    <property type="match status" value="1"/>
</dbReference>
<feature type="transmembrane region" description="Helical" evidence="6">
    <location>
        <begin position="20"/>
        <end position="40"/>
    </location>
</feature>
<comment type="subcellular location">
    <subcellularLocation>
        <location evidence="1">Cell membrane</location>
    </subcellularLocation>
</comment>